<evidence type="ECO:0000313" key="3">
    <source>
        <dbReference type="Proteomes" id="UP000326912"/>
    </source>
</evidence>
<comment type="caution">
    <text evidence="2">The sequence shown here is derived from an EMBL/GenBank/DDBJ whole genome shotgun (WGS) entry which is preliminary data.</text>
</comment>
<proteinExistence type="predicted"/>
<dbReference type="AlphaFoldDB" id="A0A5J4KGU8"/>
<feature type="transmembrane region" description="Helical" evidence="1">
    <location>
        <begin position="12"/>
        <end position="33"/>
    </location>
</feature>
<reference evidence="2 3" key="1">
    <citation type="submission" date="2019-10" db="EMBL/GenBank/DDBJ databases">
        <title>Dictyobacter vulcani sp. nov., within the class Ktedonobacteria, isolated from soil of volcanic Mt. Zao.</title>
        <authorList>
            <person name="Zheng Y."/>
            <person name="Wang C.M."/>
            <person name="Sakai Y."/>
            <person name="Abe K."/>
            <person name="Yokota A."/>
            <person name="Yabe S."/>
        </authorList>
    </citation>
    <scope>NUCLEOTIDE SEQUENCE [LARGE SCALE GENOMIC DNA]</scope>
    <source>
        <strain evidence="2 3">W12</strain>
    </source>
</reference>
<evidence type="ECO:0008006" key="4">
    <source>
        <dbReference type="Google" id="ProtNLM"/>
    </source>
</evidence>
<evidence type="ECO:0000313" key="2">
    <source>
        <dbReference type="EMBL" id="GER88908.1"/>
    </source>
</evidence>
<protein>
    <recommendedName>
        <fullName evidence="4">Transmembrane protein</fullName>
    </recommendedName>
</protein>
<organism evidence="2 3">
    <name type="scientific">Dictyobacter vulcani</name>
    <dbReference type="NCBI Taxonomy" id="2607529"/>
    <lineage>
        <taxon>Bacteria</taxon>
        <taxon>Bacillati</taxon>
        <taxon>Chloroflexota</taxon>
        <taxon>Ktedonobacteria</taxon>
        <taxon>Ktedonobacterales</taxon>
        <taxon>Dictyobacteraceae</taxon>
        <taxon>Dictyobacter</taxon>
    </lineage>
</organism>
<name>A0A5J4KGU8_9CHLR</name>
<keyword evidence="3" id="KW-1185">Reference proteome</keyword>
<accession>A0A5J4KGU8</accession>
<keyword evidence="1" id="KW-1133">Transmembrane helix</keyword>
<feature type="transmembrane region" description="Helical" evidence="1">
    <location>
        <begin position="80"/>
        <end position="99"/>
    </location>
</feature>
<keyword evidence="1" id="KW-0812">Transmembrane</keyword>
<dbReference type="EMBL" id="BKZW01000001">
    <property type="protein sequence ID" value="GER88908.1"/>
    <property type="molecule type" value="Genomic_DNA"/>
</dbReference>
<evidence type="ECO:0000256" key="1">
    <source>
        <dbReference type="SAM" id="Phobius"/>
    </source>
</evidence>
<gene>
    <name evidence="2" type="ORF">KDW_30700</name>
</gene>
<keyword evidence="1" id="KW-0472">Membrane</keyword>
<feature type="transmembrane region" description="Helical" evidence="1">
    <location>
        <begin position="111"/>
        <end position="130"/>
    </location>
</feature>
<dbReference type="RefSeq" id="WP_151756747.1">
    <property type="nucleotide sequence ID" value="NZ_BKZW01000001.1"/>
</dbReference>
<dbReference type="Proteomes" id="UP000326912">
    <property type="component" value="Unassembled WGS sequence"/>
</dbReference>
<sequence length="151" mass="17183">MQLTYDLGRFFRNIYITVMFIPLWIGSALFRVPGVAAPQWLQDHWVLFSILVFLQGALMLWYFVELLIKEQRKGKQTRTLAISCFVLAGTLFVIGLGAILKSNGIAWGEGLLFAGTIASPLFVIWILSVYSHERKHDDQQTQPAPMQPEQL</sequence>
<feature type="transmembrane region" description="Helical" evidence="1">
    <location>
        <begin position="45"/>
        <end position="68"/>
    </location>
</feature>